<dbReference type="OrthoDB" id="1930691at2759"/>
<reference evidence="1" key="2">
    <citation type="journal article" date="2023" name="Int. J. Mol. Sci.">
        <title>De Novo Assembly and Annotation of 11 Diverse Shrub Willow (Salix) Genomes Reveals Novel Gene Organization in Sex-Linked Regions.</title>
        <authorList>
            <person name="Hyden B."/>
            <person name="Feng K."/>
            <person name="Yates T.B."/>
            <person name="Jawdy S."/>
            <person name="Cereghino C."/>
            <person name="Smart L.B."/>
            <person name="Muchero W."/>
        </authorList>
    </citation>
    <scope>NUCLEOTIDE SEQUENCE [LARGE SCALE GENOMIC DNA]</scope>
    <source>
        <tissue evidence="1">Shoot tip</tissue>
    </source>
</reference>
<dbReference type="Proteomes" id="UP001151529">
    <property type="component" value="Chromosome 2"/>
</dbReference>
<dbReference type="PANTHER" id="PTHR47303:SF1">
    <property type="entry name" value="NF-KAPPA-B INHIBITOR BETA"/>
    <property type="match status" value="1"/>
</dbReference>
<organism evidence="1 2">
    <name type="scientific">Salix viminalis</name>
    <name type="common">Common osier</name>
    <name type="synonym">Basket willow</name>
    <dbReference type="NCBI Taxonomy" id="40686"/>
    <lineage>
        <taxon>Eukaryota</taxon>
        <taxon>Viridiplantae</taxon>
        <taxon>Streptophyta</taxon>
        <taxon>Embryophyta</taxon>
        <taxon>Tracheophyta</taxon>
        <taxon>Spermatophyta</taxon>
        <taxon>Magnoliopsida</taxon>
        <taxon>eudicotyledons</taxon>
        <taxon>Gunneridae</taxon>
        <taxon>Pentapetalae</taxon>
        <taxon>rosids</taxon>
        <taxon>fabids</taxon>
        <taxon>Malpighiales</taxon>
        <taxon>Salicaceae</taxon>
        <taxon>Saliceae</taxon>
        <taxon>Salix</taxon>
    </lineage>
</organism>
<dbReference type="EMBL" id="JAPFFL010000004">
    <property type="protein sequence ID" value="KAJ6730813.1"/>
    <property type="molecule type" value="Genomic_DNA"/>
</dbReference>
<evidence type="ECO:0000313" key="1">
    <source>
        <dbReference type="EMBL" id="KAJ6730813.1"/>
    </source>
</evidence>
<reference evidence="1" key="1">
    <citation type="submission" date="2022-11" db="EMBL/GenBank/DDBJ databases">
        <authorList>
            <person name="Hyden B.L."/>
            <person name="Feng K."/>
            <person name="Yates T."/>
            <person name="Jawdy S."/>
            <person name="Smart L.B."/>
            <person name="Muchero W."/>
        </authorList>
    </citation>
    <scope>NUCLEOTIDE SEQUENCE</scope>
    <source>
        <tissue evidence="1">Shoot tip</tissue>
    </source>
</reference>
<dbReference type="InterPro" id="IPR036770">
    <property type="entry name" value="Ankyrin_rpt-contain_sf"/>
</dbReference>
<keyword evidence="2" id="KW-1185">Reference proteome</keyword>
<accession>A0A9Q0ZDY6</accession>
<comment type="caution">
    <text evidence="1">The sequence shown here is derived from an EMBL/GenBank/DDBJ whole genome shotgun (WGS) entry which is preliminary data.</text>
</comment>
<dbReference type="PANTHER" id="PTHR47303">
    <property type="match status" value="1"/>
</dbReference>
<dbReference type="AlphaFoldDB" id="A0A9Q0ZDY6"/>
<dbReference type="InterPro" id="IPR002110">
    <property type="entry name" value="Ankyrin_rpt"/>
</dbReference>
<dbReference type="Pfam" id="PF12796">
    <property type="entry name" value="Ank_2"/>
    <property type="match status" value="1"/>
</dbReference>
<sequence>MDVDTSQNEQELEEATTSSLFEYVMGGEWDKVKEIYTREPAAHCAKITTSSDTALHLAVIDGEYDIAEQLVNLMSLEEARKALVVKNELGNTPLHVAAFVGNARLCGCIASKVYKINTVKKNQNSENEEVKSDQNTSNEIEAERDILVEEIEEEREYILLVECNEENEAPLFVAVAQGKTDAFLCLHSYALPKQHISYYRGNKGDTILHVAVSGEYFGENIWREDLQPSEVATAFVLTTASYTTIKRVWDKESRMQSDSTNRPSQNRNNHRCPDNYETCFHFLTLARAFFTEEGR</sequence>
<dbReference type="SUPFAM" id="SSF48403">
    <property type="entry name" value="Ankyrin repeat"/>
    <property type="match status" value="1"/>
</dbReference>
<protein>
    <submittedName>
        <fullName evidence="1">CASKIN</fullName>
    </submittedName>
</protein>
<gene>
    <name evidence="1" type="ORF">OIU85_021587</name>
</gene>
<dbReference type="SMART" id="SM00248">
    <property type="entry name" value="ANK"/>
    <property type="match status" value="3"/>
</dbReference>
<evidence type="ECO:0000313" key="2">
    <source>
        <dbReference type="Proteomes" id="UP001151529"/>
    </source>
</evidence>
<dbReference type="Gene3D" id="1.25.40.20">
    <property type="entry name" value="Ankyrin repeat-containing domain"/>
    <property type="match status" value="2"/>
</dbReference>
<proteinExistence type="predicted"/>
<name>A0A9Q0ZDY6_SALVM</name>